<keyword evidence="1" id="KW-1133">Transmembrane helix</keyword>
<evidence type="ECO:0000313" key="3">
    <source>
        <dbReference type="Proteomes" id="UP001143463"/>
    </source>
</evidence>
<evidence type="ECO:0000256" key="1">
    <source>
        <dbReference type="SAM" id="Phobius"/>
    </source>
</evidence>
<dbReference type="AlphaFoldDB" id="A0A9W6NWG3"/>
<organism evidence="2 3">
    <name type="scientific">Pseudonocardia halophobica</name>
    <dbReference type="NCBI Taxonomy" id="29401"/>
    <lineage>
        <taxon>Bacteria</taxon>
        <taxon>Bacillati</taxon>
        <taxon>Actinomycetota</taxon>
        <taxon>Actinomycetes</taxon>
        <taxon>Pseudonocardiales</taxon>
        <taxon>Pseudonocardiaceae</taxon>
        <taxon>Pseudonocardia</taxon>
    </lineage>
</organism>
<dbReference type="Proteomes" id="UP001143463">
    <property type="component" value="Unassembled WGS sequence"/>
</dbReference>
<protein>
    <submittedName>
        <fullName evidence="2">Uncharacterized protein</fullName>
    </submittedName>
</protein>
<feature type="transmembrane region" description="Helical" evidence="1">
    <location>
        <begin position="115"/>
        <end position="137"/>
    </location>
</feature>
<feature type="transmembrane region" description="Helical" evidence="1">
    <location>
        <begin position="319"/>
        <end position="340"/>
    </location>
</feature>
<proteinExistence type="predicted"/>
<reference evidence="2" key="1">
    <citation type="journal article" date="2014" name="Int. J. Syst. Evol. Microbiol.">
        <title>Complete genome sequence of Corynebacterium casei LMG S-19264T (=DSM 44701T), isolated from a smear-ripened cheese.</title>
        <authorList>
            <consortium name="US DOE Joint Genome Institute (JGI-PGF)"/>
            <person name="Walter F."/>
            <person name="Albersmeier A."/>
            <person name="Kalinowski J."/>
            <person name="Ruckert C."/>
        </authorList>
    </citation>
    <scope>NUCLEOTIDE SEQUENCE</scope>
    <source>
        <strain evidence="2">VKM Ac-1069</strain>
    </source>
</reference>
<keyword evidence="1" id="KW-0472">Membrane</keyword>
<feature type="transmembrane region" description="Helical" evidence="1">
    <location>
        <begin position="64"/>
        <end position="85"/>
    </location>
</feature>
<evidence type="ECO:0000313" key="2">
    <source>
        <dbReference type="EMBL" id="GLL11638.1"/>
    </source>
</evidence>
<keyword evidence="1" id="KW-0812">Transmembrane</keyword>
<feature type="transmembrane region" description="Helical" evidence="1">
    <location>
        <begin position="255"/>
        <end position="277"/>
    </location>
</feature>
<sequence>MLVGAVSGLAWAAALRAFMVEVAGPASTFGWIGTFEGILLPGAVAGGLLGWAEHLRRTGRHHPWLAAAPLVFVLFSPWVVVSMFVDGGLGGGALAVPLFGMAGGYALAGRGSRPARWAAGAFALVPVPTWLVAASAAGLGPPLGSARGAWTAVLFLSLLAVLSLGCALPHRGPPDPSRPAWRLVVAGAVCGLAWGAGMRGFMAAVAEPVSTVSWFGTFGVILPAATIVGGLFGLAEHRRRTGGRARWRRLALSPLVFGVDPGALVLVLPAMAGGYALSGRGSRRGRWSTGSAALLPVPAYLLVVHLLDDIGSLLTPHGAWASVLLFSCYAVLVVACAIPHRAVGPGTGPARTAVPAIGAVPGDPGEGS</sequence>
<feature type="transmembrane region" description="Helical" evidence="1">
    <location>
        <begin position="180"/>
        <end position="202"/>
    </location>
</feature>
<dbReference type="EMBL" id="BSFQ01000009">
    <property type="protein sequence ID" value="GLL11638.1"/>
    <property type="molecule type" value="Genomic_DNA"/>
</dbReference>
<keyword evidence="3" id="KW-1185">Reference proteome</keyword>
<feature type="transmembrane region" description="Helical" evidence="1">
    <location>
        <begin position="29"/>
        <end position="52"/>
    </location>
</feature>
<accession>A0A9W6NWG3</accession>
<name>A0A9W6NWG3_9PSEU</name>
<gene>
    <name evidence="2" type="ORF">GCM10017577_27790</name>
</gene>
<feature type="transmembrane region" description="Helical" evidence="1">
    <location>
        <begin position="214"/>
        <end position="234"/>
    </location>
</feature>
<feature type="transmembrane region" description="Helical" evidence="1">
    <location>
        <begin position="149"/>
        <end position="168"/>
    </location>
</feature>
<comment type="caution">
    <text evidence="2">The sequence shown here is derived from an EMBL/GenBank/DDBJ whole genome shotgun (WGS) entry which is preliminary data.</text>
</comment>
<feature type="transmembrane region" description="Helical" evidence="1">
    <location>
        <begin position="289"/>
        <end position="307"/>
    </location>
</feature>
<feature type="transmembrane region" description="Helical" evidence="1">
    <location>
        <begin position="91"/>
        <end position="108"/>
    </location>
</feature>
<reference evidence="2" key="2">
    <citation type="submission" date="2023-01" db="EMBL/GenBank/DDBJ databases">
        <authorList>
            <person name="Sun Q."/>
            <person name="Evtushenko L."/>
        </authorList>
    </citation>
    <scope>NUCLEOTIDE SEQUENCE</scope>
    <source>
        <strain evidence="2">VKM Ac-1069</strain>
    </source>
</reference>